<dbReference type="PROSITE" id="PS50977">
    <property type="entry name" value="HTH_TETR_2"/>
    <property type="match status" value="1"/>
</dbReference>
<protein>
    <submittedName>
        <fullName evidence="4">TetR family transcriptional regulator</fullName>
    </submittedName>
</protein>
<dbReference type="AlphaFoldDB" id="A0A2N3KMH2"/>
<accession>A0A2N3KMH2</accession>
<sequence>MRPKPLDAPVTNQIFSCLMFWLSIILHLVQKYITLSVNSRGCMSKTNAISGQPESLRERKRRETHDRLVKNGLKLFMEKGFEATTLDAIAAAAGISRRTFFYYFKSKEDILLAQEGSGFSQALRTAMLEESTDQTPIKAARQCLIKLASRYESQQSIVVDRLLRSTEALRARKEALFADMEQTLYEAMTELWPQQVERDVLRLAAMMAIGTLRLALDQWRAEEARHRLEDYLLRYFTYLEGCL</sequence>
<gene>
    <name evidence="4" type="ORF">COO20_19040</name>
</gene>
<dbReference type="GO" id="GO:0003677">
    <property type="term" value="F:DNA binding"/>
    <property type="evidence" value="ECO:0007669"/>
    <property type="project" value="UniProtKB-UniRule"/>
</dbReference>
<dbReference type="Gene3D" id="1.10.357.10">
    <property type="entry name" value="Tetracycline Repressor, domain 2"/>
    <property type="match status" value="1"/>
</dbReference>
<dbReference type="PROSITE" id="PS01081">
    <property type="entry name" value="HTH_TETR_1"/>
    <property type="match status" value="1"/>
</dbReference>
<feature type="DNA-binding region" description="H-T-H motif" evidence="2">
    <location>
        <begin position="85"/>
        <end position="104"/>
    </location>
</feature>
<evidence type="ECO:0000259" key="3">
    <source>
        <dbReference type="PROSITE" id="PS50977"/>
    </source>
</evidence>
<name>A0A2N3KMH2_9PROT</name>
<dbReference type="SUPFAM" id="SSF46689">
    <property type="entry name" value="Homeodomain-like"/>
    <property type="match status" value="1"/>
</dbReference>
<proteinExistence type="predicted"/>
<dbReference type="InterPro" id="IPR009057">
    <property type="entry name" value="Homeodomain-like_sf"/>
</dbReference>
<evidence type="ECO:0000256" key="2">
    <source>
        <dbReference type="PROSITE-ProRule" id="PRU00335"/>
    </source>
</evidence>
<comment type="caution">
    <text evidence="4">The sequence shown here is derived from an EMBL/GenBank/DDBJ whole genome shotgun (WGS) entry which is preliminary data.</text>
</comment>
<dbReference type="PANTHER" id="PTHR43479">
    <property type="entry name" value="ACREF/ENVCD OPERON REPRESSOR-RELATED"/>
    <property type="match status" value="1"/>
</dbReference>
<feature type="domain" description="HTH tetR-type" evidence="3">
    <location>
        <begin position="62"/>
        <end position="122"/>
    </location>
</feature>
<dbReference type="Pfam" id="PF00440">
    <property type="entry name" value="TetR_N"/>
    <property type="match status" value="1"/>
</dbReference>
<dbReference type="PANTHER" id="PTHR43479:SF12">
    <property type="entry name" value="TRANSCRIPTIONAL REGULATORY PROTEIN"/>
    <property type="match status" value="1"/>
</dbReference>
<dbReference type="Proteomes" id="UP000233597">
    <property type="component" value="Unassembled WGS sequence"/>
</dbReference>
<dbReference type="PRINTS" id="PR00455">
    <property type="entry name" value="HTHTETR"/>
</dbReference>
<evidence type="ECO:0000256" key="1">
    <source>
        <dbReference type="ARBA" id="ARBA00023125"/>
    </source>
</evidence>
<dbReference type="EMBL" id="NWTK01000014">
    <property type="protein sequence ID" value="PKR51757.1"/>
    <property type="molecule type" value="Genomic_DNA"/>
</dbReference>
<evidence type="ECO:0000313" key="4">
    <source>
        <dbReference type="EMBL" id="PKR51757.1"/>
    </source>
</evidence>
<keyword evidence="1 2" id="KW-0238">DNA-binding</keyword>
<dbReference type="OrthoDB" id="7185252at2"/>
<reference evidence="4 5" key="1">
    <citation type="submission" date="2017-09" db="EMBL/GenBank/DDBJ databases">
        <title>Biodiversity and function of Thalassospira species in the particle-attached aromatic-hydrocarbon-degrading consortia from the surface seawater of the South China Sea.</title>
        <authorList>
            <person name="Dong C."/>
            <person name="Liu R."/>
            <person name="Shao Z."/>
        </authorList>
    </citation>
    <scope>NUCLEOTIDE SEQUENCE [LARGE SCALE GENOMIC DNA]</scope>
    <source>
        <strain evidence="4 5">CSC1P2</strain>
    </source>
</reference>
<dbReference type="InterPro" id="IPR050624">
    <property type="entry name" value="HTH-type_Tx_Regulator"/>
</dbReference>
<organism evidence="4 5">
    <name type="scientific">Thalassospira marina</name>
    <dbReference type="NCBI Taxonomy" id="2048283"/>
    <lineage>
        <taxon>Bacteria</taxon>
        <taxon>Pseudomonadati</taxon>
        <taxon>Pseudomonadota</taxon>
        <taxon>Alphaproteobacteria</taxon>
        <taxon>Rhodospirillales</taxon>
        <taxon>Thalassospiraceae</taxon>
        <taxon>Thalassospira</taxon>
    </lineage>
</organism>
<evidence type="ECO:0000313" key="5">
    <source>
        <dbReference type="Proteomes" id="UP000233597"/>
    </source>
</evidence>
<dbReference type="InterPro" id="IPR001647">
    <property type="entry name" value="HTH_TetR"/>
</dbReference>
<dbReference type="InterPro" id="IPR023772">
    <property type="entry name" value="DNA-bd_HTH_TetR-type_CS"/>
</dbReference>